<comment type="caution">
    <text evidence="1">The sequence shown here is derived from an EMBL/GenBank/DDBJ whole genome shotgun (WGS) entry which is preliminary data.</text>
</comment>
<accession>A0A8K0GJS9</accession>
<name>A0A8K0GJS9_IGNLU</name>
<dbReference type="EMBL" id="VTPC01001431">
    <property type="protein sequence ID" value="KAF2901981.1"/>
    <property type="molecule type" value="Genomic_DNA"/>
</dbReference>
<evidence type="ECO:0000313" key="2">
    <source>
        <dbReference type="Proteomes" id="UP000801492"/>
    </source>
</evidence>
<gene>
    <name evidence="1" type="ORF">ILUMI_04202</name>
</gene>
<protein>
    <submittedName>
        <fullName evidence="1">Uncharacterized protein</fullName>
    </submittedName>
</protein>
<keyword evidence="2" id="KW-1185">Reference proteome</keyword>
<reference evidence="1" key="1">
    <citation type="submission" date="2019-08" db="EMBL/GenBank/DDBJ databases">
        <title>The genome of the North American firefly Photinus pyralis.</title>
        <authorList>
            <consortium name="Photinus pyralis genome working group"/>
            <person name="Fallon T.R."/>
            <person name="Sander Lower S.E."/>
            <person name="Weng J.-K."/>
        </authorList>
    </citation>
    <scope>NUCLEOTIDE SEQUENCE</scope>
    <source>
        <strain evidence="1">TRF0915ILg1</strain>
        <tissue evidence="1">Whole body</tissue>
    </source>
</reference>
<evidence type="ECO:0000313" key="1">
    <source>
        <dbReference type="EMBL" id="KAF2901981.1"/>
    </source>
</evidence>
<dbReference type="Proteomes" id="UP000801492">
    <property type="component" value="Unassembled WGS sequence"/>
</dbReference>
<organism evidence="1 2">
    <name type="scientific">Ignelater luminosus</name>
    <name type="common">Cucubano</name>
    <name type="synonym">Pyrophorus luminosus</name>
    <dbReference type="NCBI Taxonomy" id="2038154"/>
    <lineage>
        <taxon>Eukaryota</taxon>
        <taxon>Metazoa</taxon>
        <taxon>Ecdysozoa</taxon>
        <taxon>Arthropoda</taxon>
        <taxon>Hexapoda</taxon>
        <taxon>Insecta</taxon>
        <taxon>Pterygota</taxon>
        <taxon>Neoptera</taxon>
        <taxon>Endopterygota</taxon>
        <taxon>Coleoptera</taxon>
        <taxon>Polyphaga</taxon>
        <taxon>Elateriformia</taxon>
        <taxon>Elateroidea</taxon>
        <taxon>Elateridae</taxon>
        <taxon>Agrypninae</taxon>
        <taxon>Pyrophorini</taxon>
        <taxon>Ignelater</taxon>
    </lineage>
</organism>
<dbReference type="AlphaFoldDB" id="A0A8K0GJS9"/>
<feature type="non-terminal residue" evidence="1">
    <location>
        <position position="1"/>
    </location>
</feature>
<sequence>MDSLTRETNENKASCTFKEQKENELSDRILIALILSTLRPHFSEFRNVWEAMPSSDRTLKNLVEKLRTIEQYDSVEVQKTAFLSQTQNKPKQLLVNDDIKQKRSSKSIRNVKCFRCKKRRHLSSTGPDKVGEKLHGNVSKQKYSFVCSSTTRATNWIADTGAGTHITFNKNY</sequence>
<dbReference type="OrthoDB" id="6744456at2759"/>
<proteinExistence type="predicted"/>